<evidence type="ECO:0000256" key="1">
    <source>
        <dbReference type="SAM" id="Phobius"/>
    </source>
</evidence>
<dbReference type="EMBL" id="NHYE01000425">
    <property type="protein sequence ID" value="PPR05786.1"/>
    <property type="molecule type" value="Genomic_DNA"/>
</dbReference>
<feature type="transmembrane region" description="Helical" evidence="1">
    <location>
        <begin position="37"/>
        <end position="59"/>
    </location>
</feature>
<dbReference type="InParanoid" id="A0A409YS08"/>
<proteinExistence type="predicted"/>
<protein>
    <recommendedName>
        <fullName evidence="4">G-protein coupled receptors family 1 profile domain-containing protein</fullName>
    </recommendedName>
</protein>
<sequence>MTSSLNSLETFSRGAVVTISKPLIPFLEAPWSSRSRYPAILLEIFFYGVSIVLFGWTAFTLIRQRAARRAVLVASCLLFTLETADVILTTYFFFNFVLKVPPVSSKDDGWNRFLEAKFAVYVVANAISSGFLIGRCHEIWQNARIIVAPVLLVLCSTGIGFVSLSVRHMGDKLLASAFITSAAANLSVTLLTATGILWTSRKVRIAFEMSFFGILDYILSLL</sequence>
<feature type="transmembrane region" description="Helical" evidence="1">
    <location>
        <begin position="145"/>
        <end position="166"/>
    </location>
</feature>
<keyword evidence="1" id="KW-0472">Membrane</keyword>
<feature type="transmembrane region" description="Helical" evidence="1">
    <location>
        <begin position="71"/>
        <end position="94"/>
    </location>
</feature>
<accession>A0A409YS08</accession>
<name>A0A409YS08_9AGAR</name>
<dbReference type="Proteomes" id="UP000284706">
    <property type="component" value="Unassembled WGS sequence"/>
</dbReference>
<evidence type="ECO:0008006" key="4">
    <source>
        <dbReference type="Google" id="ProtNLM"/>
    </source>
</evidence>
<evidence type="ECO:0000313" key="2">
    <source>
        <dbReference type="EMBL" id="PPR05786.1"/>
    </source>
</evidence>
<feature type="transmembrane region" description="Helical" evidence="1">
    <location>
        <begin position="114"/>
        <end position="133"/>
    </location>
</feature>
<feature type="transmembrane region" description="Helical" evidence="1">
    <location>
        <begin position="178"/>
        <end position="199"/>
    </location>
</feature>
<dbReference type="OrthoDB" id="3226582at2759"/>
<gene>
    <name evidence="2" type="ORF">CVT26_010160</name>
</gene>
<keyword evidence="1" id="KW-0812">Transmembrane</keyword>
<reference evidence="2 3" key="1">
    <citation type="journal article" date="2018" name="Evol. Lett.">
        <title>Horizontal gene cluster transfer increased hallucinogenic mushroom diversity.</title>
        <authorList>
            <person name="Reynolds H.T."/>
            <person name="Vijayakumar V."/>
            <person name="Gluck-Thaler E."/>
            <person name="Korotkin H.B."/>
            <person name="Matheny P.B."/>
            <person name="Slot J.C."/>
        </authorList>
    </citation>
    <scope>NUCLEOTIDE SEQUENCE [LARGE SCALE GENOMIC DNA]</scope>
    <source>
        <strain evidence="2 3">SRW20</strain>
    </source>
</reference>
<keyword evidence="1" id="KW-1133">Transmembrane helix</keyword>
<keyword evidence="3" id="KW-1185">Reference proteome</keyword>
<comment type="caution">
    <text evidence="2">The sequence shown here is derived from an EMBL/GenBank/DDBJ whole genome shotgun (WGS) entry which is preliminary data.</text>
</comment>
<dbReference type="AlphaFoldDB" id="A0A409YS08"/>
<evidence type="ECO:0000313" key="3">
    <source>
        <dbReference type="Proteomes" id="UP000284706"/>
    </source>
</evidence>
<organism evidence="2 3">
    <name type="scientific">Gymnopilus dilepis</name>
    <dbReference type="NCBI Taxonomy" id="231916"/>
    <lineage>
        <taxon>Eukaryota</taxon>
        <taxon>Fungi</taxon>
        <taxon>Dikarya</taxon>
        <taxon>Basidiomycota</taxon>
        <taxon>Agaricomycotina</taxon>
        <taxon>Agaricomycetes</taxon>
        <taxon>Agaricomycetidae</taxon>
        <taxon>Agaricales</taxon>
        <taxon>Agaricineae</taxon>
        <taxon>Hymenogastraceae</taxon>
        <taxon>Gymnopilus</taxon>
    </lineage>
</organism>